<reference evidence="2 3" key="2">
    <citation type="submission" date="2019-05" db="EMBL/GenBank/DDBJ databases">
        <title>Glycomyces buryatensis sp. nov.</title>
        <authorList>
            <person name="Nikitina E."/>
        </authorList>
    </citation>
    <scope>NUCLEOTIDE SEQUENCE [LARGE SCALE GENOMIC DNA]</scope>
    <source>
        <strain evidence="2 3">18</strain>
    </source>
</reference>
<organism evidence="2 3">
    <name type="scientific">Glycomyces buryatensis</name>
    <dbReference type="NCBI Taxonomy" id="2570927"/>
    <lineage>
        <taxon>Bacteria</taxon>
        <taxon>Bacillati</taxon>
        <taxon>Actinomycetota</taxon>
        <taxon>Actinomycetes</taxon>
        <taxon>Glycomycetales</taxon>
        <taxon>Glycomycetaceae</taxon>
        <taxon>Glycomyces</taxon>
    </lineage>
</organism>
<feature type="domain" description="CobW C-terminal" evidence="1">
    <location>
        <begin position="271"/>
        <end position="387"/>
    </location>
</feature>
<evidence type="ECO:0000259" key="1">
    <source>
        <dbReference type="SMART" id="SM00833"/>
    </source>
</evidence>
<dbReference type="InterPro" id="IPR027417">
    <property type="entry name" value="P-loop_NTPase"/>
</dbReference>
<dbReference type="PANTHER" id="PTHR43603">
    <property type="entry name" value="COBW DOMAIN-CONTAINING PROTEIN DDB_G0274527"/>
    <property type="match status" value="1"/>
</dbReference>
<proteinExistence type="predicted"/>
<dbReference type="InterPro" id="IPR003495">
    <property type="entry name" value="CobW/HypB/UreG_nucleotide-bd"/>
</dbReference>
<dbReference type="Pfam" id="PF07683">
    <property type="entry name" value="CobW_C"/>
    <property type="match status" value="1"/>
</dbReference>
<protein>
    <submittedName>
        <fullName evidence="2">Cobalamin biosynthesis protein CobW</fullName>
    </submittedName>
</protein>
<dbReference type="EMBL" id="STGY01000001">
    <property type="protein sequence ID" value="THV43597.1"/>
    <property type="molecule type" value="Genomic_DNA"/>
</dbReference>
<dbReference type="SMART" id="SM00833">
    <property type="entry name" value="CobW_C"/>
    <property type="match status" value="1"/>
</dbReference>
<dbReference type="OrthoDB" id="9808822at2"/>
<evidence type="ECO:0000313" key="2">
    <source>
        <dbReference type="EMBL" id="THV43597.1"/>
    </source>
</evidence>
<keyword evidence="3" id="KW-1185">Reference proteome</keyword>
<dbReference type="Pfam" id="PF02492">
    <property type="entry name" value="cobW"/>
    <property type="match status" value="1"/>
</dbReference>
<dbReference type="InterPro" id="IPR051927">
    <property type="entry name" value="Zn_Chap_cDPG_Synth"/>
</dbReference>
<dbReference type="Proteomes" id="UP000308760">
    <property type="component" value="Unassembled WGS sequence"/>
</dbReference>
<reference evidence="3" key="1">
    <citation type="submission" date="2019-04" db="EMBL/GenBank/DDBJ databases">
        <title>Nocardioides xinjiangensis sp. nov.</title>
        <authorList>
            <person name="Liu S."/>
        </authorList>
    </citation>
    <scope>NUCLEOTIDE SEQUENCE [LARGE SCALE GENOMIC DNA]</scope>
    <source>
        <strain evidence="3">18</strain>
    </source>
</reference>
<name>A0A4S8QFV8_9ACTN</name>
<dbReference type="InterPro" id="IPR011629">
    <property type="entry name" value="CobW-like_C"/>
</dbReference>
<dbReference type="SUPFAM" id="SSF90002">
    <property type="entry name" value="Hypothetical protein YjiA, C-terminal domain"/>
    <property type="match status" value="1"/>
</dbReference>
<dbReference type="AlphaFoldDB" id="A0A4S8QFV8"/>
<comment type="caution">
    <text evidence="2">The sequence shown here is derived from an EMBL/GenBank/DDBJ whole genome shotgun (WGS) entry which is preliminary data.</text>
</comment>
<sequence>MSQLAQPGAGTENVADLRPALTLLTGFSPKATRATADLLMRADPTLFVVTHDLTDLLTGGRVHRIVEDGSGVVEDEHLTLDHGCLSCTLREDVIPTLVRLARANPGRDLVLVLPPALEPESVASVCSWSHVDGEPVAEVLRLDSVVAVCDPQIVPASLDSADDLADRALHAADDDSRSVADVVARQIEYADTVVLWAPDDDPDFEHARLSVLLQRLNPWARHLVVDLAEPAWVSSRLRRTGGFDPEGPDLYGRGLEGYAVGCHEPEADCGVVATVFKSRRPLHPERFHAALPTLTGQTLRGRGHLWLASQPDQAVAWESSGGGVSMGELGPWLAATPDADWAESSPERRVNADLHWDTDFGDRDVQLAFVGLHFDPDELTQVLNACLLTDTELAAGREAWREYQDPFAGCFESKDQQ</sequence>
<dbReference type="PANTHER" id="PTHR43603:SF1">
    <property type="entry name" value="ZINC-REGULATED GTPASE METALLOPROTEIN ACTIVATOR 1"/>
    <property type="match status" value="1"/>
</dbReference>
<dbReference type="Gene3D" id="3.40.50.300">
    <property type="entry name" value="P-loop containing nucleotide triphosphate hydrolases"/>
    <property type="match status" value="1"/>
</dbReference>
<evidence type="ECO:0000313" key="3">
    <source>
        <dbReference type="Proteomes" id="UP000308760"/>
    </source>
</evidence>
<gene>
    <name evidence="2" type="ORF">FAB82_00635</name>
</gene>
<accession>A0A4S8QFV8</accession>
<dbReference type="RefSeq" id="WP_136532595.1">
    <property type="nucleotide sequence ID" value="NZ_STGY01000001.1"/>
</dbReference>